<dbReference type="PROSITE" id="PS51257">
    <property type="entry name" value="PROKAR_LIPOPROTEIN"/>
    <property type="match status" value="1"/>
</dbReference>
<keyword evidence="3 7" id="KW-0732">Signal</keyword>
<comment type="subcellular location">
    <subcellularLocation>
        <location evidence="7">Cell outer membrane</location>
        <topology evidence="7">Lipid-anchor</topology>
    </subcellularLocation>
    <subcellularLocation>
        <location evidence="7">Bacterial flagellum basal body</location>
    </subcellularLocation>
</comment>
<feature type="chain" id="PRO_5008872576" description="Flagellar L-ring protein" evidence="8">
    <location>
        <begin position="25"/>
        <end position="231"/>
    </location>
</feature>
<evidence type="ECO:0000256" key="4">
    <source>
        <dbReference type="ARBA" id="ARBA00023136"/>
    </source>
</evidence>
<dbReference type="GO" id="GO:0003774">
    <property type="term" value="F:cytoskeletal motor activity"/>
    <property type="evidence" value="ECO:0007669"/>
    <property type="project" value="InterPro"/>
</dbReference>
<evidence type="ECO:0000313" key="10">
    <source>
        <dbReference type="Proteomes" id="UP000078390"/>
    </source>
</evidence>
<dbReference type="GO" id="GO:0071973">
    <property type="term" value="P:bacterial-type flagellum-dependent cell motility"/>
    <property type="evidence" value="ECO:0007669"/>
    <property type="project" value="InterPro"/>
</dbReference>
<dbReference type="PANTHER" id="PTHR34933:SF1">
    <property type="entry name" value="FLAGELLAR L-RING PROTEIN"/>
    <property type="match status" value="1"/>
</dbReference>
<evidence type="ECO:0000256" key="1">
    <source>
        <dbReference type="ARBA" id="ARBA00002591"/>
    </source>
</evidence>
<keyword evidence="6 7" id="KW-0998">Cell outer membrane</keyword>
<gene>
    <name evidence="7" type="primary">flgH</name>
    <name evidence="9" type="ORF">TDIS_1385</name>
</gene>
<dbReference type="STRING" id="999894.TDIS_1385"/>
<dbReference type="Proteomes" id="UP000078390">
    <property type="component" value="Unassembled WGS sequence"/>
</dbReference>
<proteinExistence type="inferred from homology"/>
<comment type="function">
    <text evidence="1 7">Assembles around the rod to form the L-ring and probably protects the motor/basal body from shearing forces during rotation.</text>
</comment>
<dbReference type="RefSeq" id="WP_068670677.1">
    <property type="nucleotide sequence ID" value="NZ_LWLG01000010.1"/>
</dbReference>
<keyword evidence="7" id="KW-0449">Lipoprotein</keyword>
<feature type="signal peptide" evidence="8">
    <location>
        <begin position="1"/>
        <end position="24"/>
    </location>
</feature>
<evidence type="ECO:0000256" key="5">
    <source>
        <dbReference type="ARBA" id="ARBA00023143"/>
    </source>
</evidence>
<keyword evidence="9" id="KW-0282">Flagellum</keyword>
<keyword evidence="5 7" id="KW-0975">Bacterial flagellum</keyword>
<evidence type="ECO:0000313" key="9">
    <source>
        <dbReference type="EMBL" id="OAQ20476.1"/>
    </source>
</evidence>
<keyword evidence="9" id="KW-0966">Cell projection</keyword>
<dbReference type="OrthoDB" id="9789463at2"/>
<dbReference type="Pfam" id="PF02107">
    <property type="entry name" value="FlgH"/>
    <property type="match status" value="1"/>
</dbReference>
<sequence>MRWAWWAMILVLILSACTTTKPEAIVPPPPPEVPEIKAGKPSPVSEGSLFTEGGGLYFFEDHRARRVGDLVTIKIVESYQSSQQVSNKGSRSTGIKAGIAKLLGYEKAMEDYNHRFTANPMFDSSYQYNLNAQSQSQRNTSITATITARVVKVLPNGNLVVQAKRVVKQDADLEYIVLTGIVRPQDIDADNAVLSTQLSDVTLEYSGKGPNKEIIRGPGWVAQLLHIIWLF</sequence>
<keyword evidence="4 7" id="KW-0472">Membrane</keyword>
<evidence type="ECO:0000256" key="8">
    <source>
        <dbReference type="SAM" id="SignalP"/>
    </source>
</evidence>
<accession>A0A179D357</accession>
<name>A0A179D357_9BACT</name>
<comment type="similarity">
    <text evidence="2 7">Belongs to the FlgH family.</text>
</comment>
<reference evidence="9 10" key="1">
    <citation type="submission" date="2016-04" db="EMBL/GenBank/DDBJ databases">
        <title>Genome analysis of Thermosulfurimonas dismutans, the first thermophilic sulfur-disproportionating bacterium of the phylum Thermodesulfobacteria.</title>
        <authorList>
            <person name="Mardanov A.V."/>
            <person name="Beletsky A.V."/>
            <person name="Kadnikov V.V."/>
            <person name="Slobodkin A.I."/>
            <person name="Ravin N.V."/>
        </authorList>
    </citation>
    <scope>NUCLEOTIDE SEQUENCE [LARGE SCALE GENOMIC DNA]</scope>
    <source>
        <strain evidence="9 10">S95</strain>
    </source>
</reference>
<evidence type="ECO:0000256" key="7">
    <source>
        <dbReference type="HAMAP-Rule" id="MF_00415"/>
    </source>
</evidence>
<comment type="caution">
    <text evidence="9">The sequence shown here is derived from an EMBL/GenBank/DDBJ whole genome shotgun (WGS) entry which is preliminary data.</text>
</comment>
<organism evidence="9 10">
    <name type="scientific">Thermosulfurimonas dismutans</name>
    <dbReference type="NCBI Taxonomy" id="999894"/>
    <lineage>
        <taxon>Bacteria</taxon>
        <taxon>Pseudomonadati</taxon>
        <taxon>Thermodesulfobacteriota</taxon>
        <taxon>Thermodesulfobacteria</taxon>
        <taxon>Thermodesulfobacteriales</taxon>
        <taxon>Thermodesulfobacteriaceae</taxon>
        <taxon>Thermosulfurimonas</taxon>
    </lineage>
</organism>
<dbReference type="GO" id="GO:0009427">
    <property type="term" value="C:bacterial-type flagellum basal body, distal rod, L ring"/>
    <property type="evidence" value="ECO:0007669"/>
    <property type="project" value="InterPro"/>
</dbReference>
<keyword evidence="9" id="KW-0969">Cilium</keyword>
<evidence type="ECO:0000256" key="2">
    <source>
        <dbReference type="ARBA" id="ARBA00006929"/>
    </source>
</evidence>
<dbReference type="HAMAP" id="MF_00415">
    <property type="entry name" value="FlgH"/>
    <property type="match status" value="1"/>
</dbReference>
<protein>
    <recommendedName>
        <fullName evidence="7">Flagellar L-ring protein</fullName>
    </recommendedName>
    <alternativeName>
        <fullName evidence="7">Basal body L-ring protein</fullName>
    </alternativeName>
</protein>
<evidence type="ECO:0000256" key="6">
    <source>
        <dbReference type="ARBA" id="ARBA00023237"/>
    </source>
</evidence>
<comment type="subunit">
    <text evidence="7">The basal body constitutes a major portion of the flagellar organelle and consists of four rings (L,P,S, and M) mounted on a central rod.</text>
</comment>
<dbReference type="GO" id="GO:0009279">
    <property type="term" value="C:cell outer membrane"/>
    <property type="evidence" value="ECO:0007669"/>
    <property type="project" value="UniProtKB-SubCell"/>
</dbReference>
<dbReference type="AlphaFoldDB" id="A0A179D357"/>
<evidence type="ECO:0000256" key="3">
    <source>
        <dbReference type="ARBA" id="ARBA00022729"/>
    </source>
</evidence>
<dbReference type="EMBL" id="LWLG01000010">
    <property type="protein sequence ID" value="OAQ20476.1"/>
    <property type="molecule type" value="Genomic_DNA"/>
</dbReference>
<dbReference type="PANTHER" id="PTHR34933">
    <property type="entry name" value="FLAGELLAR L-RING PROTEIN"/>
    <property type="match status" value="1"/>
</dbReference>
<dbReference type="PRINTS" id="PR01008">
    <property type="entry name" value="FLGLRINGFLGH"/>
</dbReference>
<dbReference type="PATRIC" id="fig|999894.6.peg.1383"/>
<keyword evidence="10" id="KW-1185">Reference proteome</keyword>
<dbReference type="InterPro" id="IPR000527">
    <property type="entry name" value="Flag_Lring"/>
</dbReference>